<evidence type="ECO:0000313" key="12">
    <source>
        <dbReference type="Proteomes" id="UP001461341"/>
    </source>
</evidence>
<evidence type="ECO:0000256" key="4">
    <source>
        <dbReference type="ARBA" id="ARBA00022692"/>
    </source>
</evidence>
<keyword evidence="3" id="KW-1003">Cell membrane</keyword>
<evidence type="ECO:0000256" key="1">
    <source>
        <dbReference type="ARBA" id="ARBA00004651"/>
    </source>
</evidence>
<dbReference type="InterPro" id="IPR049278">
    <property type="entry name" value="MS_channel_C"/>
</dbReference>
<evidence type="ECO:0000259" key="9">
    <source>
        <dbReference type="Pfam" id="PF21082"/>
    </source>
</evidence>
<evidence type="ECO:0000256" key="2">
    <source>
        <dbReference type="ARBA" id="ARBA00008017"/>
    </source>
</evidence>
<dbReference type="InterPro" id="IPR010920">
    <property type="entry name" value="LSM_dom_sf"/>
</dbReference>
<dbReference type="Proteomes" id="UP001461341">
    <property type="component" value="Chromosome"/>
</dbReference>
<comment type="subcellular location">
    <subcellularLocation>
        <location evidence="1">Cell membrane</location>
        <topology evidence="1">Multi-pass membrane protein</topology>
    </subcellularLocation>
</comment>
<feature type="domain" description="Mechanosensitive ion channel MscS C-terminal" evidence="9">
    <location>
        <begin position="176"/>
        <end position="260"/>
    </location>
</feature>
<dbReference type="InterPro" id="IPR011066">
    <property type="entry name" value="MscS_channel_C_sf"/>
</dbReference>
<evidence type="ECO:0000256" key="7">
    <source>
        <dbReference type="SAM" id="Phobius"/>
    </source>
</evidence>
<dbReference type="InterPro" id="IPR006685">
    <property type="entry name" value="MscS_channel_2nd"/>
</dbReference>
<feature type="transmembrane region" description="Helical" evidence="7">
    <location>
        <begin position="12"/>
        <end position="34"/>
    </location>
</feature>
<dbReference type="InterPro" id="IPR011014">
    <property type="entry name" value="MscS_channel_TM-2"/>
</dbReference>
<sequence>MSLSLSFILRKIINIAAICGGSYLAILFASFAIRRTLIITSRFEKKQDLNRRLKTVAPLLQSLAKYVIGFFAVILVLRQLGVDAAAILAGAGVVGIAIGFGAQTLVKDILTGVFLLIEDSISVGDIVQIGDLTGTVEDIGLRVTRIRPFSGALVIIPNGEITRIANFNRGFTRAIVEVGIAYEEDVDRAIQVLQNIASQYREANPSKILEEPTIHRIARLDSSAVILRVILKVAPKEHWGVERDLLYLIKKTFDEEKIEIPYQKHVVFMKDLR</sequence>
<dbReference type="SUPFAM" id="SSF50182">
    <property type="entry name" value="Sm-like ribonucleoproteins"/>
    <property type="match status" value="1"/>
</dbReference>
<dbReference type="InterPro" id="IPR023408">
    <property type="entry name" value="MscS_beta-dom_sf"/>
</dbReference>
<gene>
    <name evidence="11" type="ORF">QBE54_05320</name>
</gene>
<dbReference type="EMBL" id="CP121689">
    <property type="protein sequence ID" value="WZL77135.1"/>
    <property type="molecule type" value="Genomic_DNA"/>
</dbReference>
<comment type="similarity">
    <text evidence="2">Belongs to the MscS (TC 1.A.23) family.</text>
</comment>
<evidence type="ECO:0000256" key="6">
    <source>
        <dbReference type="ARBA" id="ARBA00023136"/>
    </source>
</evidence>
<keyword evidence="12" id="KW-1185">Reference proteome</keyword>
<feature type="domain" description="Mechanosensitive ion channel MscS" evidence="8">
    <location>
        <begin position="104"/>
        <end position="169"/>
    </location>
</feature>
<dbReference type="Pfam" id="PF00924">
    <property type="entry name" value="MS_channel_2nd"/>
    <property type="match status" value="1"/>
</dbReference>
<dbReference type="SUPFAM" id="SSF82861">
    <property type="entry name" value="Mechanosensitive channel protein MscS (YggB), transmembrane region"/>
    <property type="match status" value="1"/>
</dbReference>
<dbReference type="RefSeq" id="WP_369019301.1">
    <property type="nucleotide sequence ID" value="NZ_CP121689.1"/>
</dbReference>
<evidence type="ECO:0000256" key="5">
    <source>
        <dbReference type="ARBA" id="ARBA00022989"/>
    </source>
</evidence>
<feature type="transmembrane region" description="Helical" evidence="7">
    <location>
        <begin position="84"/>
        <end position="106"/>
    </location>
</feature>
<dbReference type="SUPFAM" id="SSF82689">
    <property type="entry name" value="Mechanosensitive channel protein MscS (YggB), C-terminal domain"/>
    <property type="match status" value="1"/>
</dbReference>
<dbReference type="Pfam" id="PF21088">
    <property type="entry name" value="MS_channel_1st"/>
    <property type="match status" value="1"/>
</dbReference>
<dbReference type="Gene3D" id="3.30.70.100">
    <property type="match status" value="1"/>
</dbReference>
<feature type="domain" description="Mechanosensitive ion channel transmembrane helices 2/3" evidence="10">
    <location>
        <begin position="63"/>
        <end position="103"/>
    </location>
</feature>
<evidence type="ECO:0000313" key="11">
    <source>
        <dbReference type="EMBL" id="WZL77135.1"/>
    </source>
</evidence>
<evidence type="ECO:0000259" key="8">
    <source>
        <dbReference type="Pfam" id="PF00924"/>
    </source>
</evidence>
<keyword evidence="6 7" id="KW-0472">Membrane</keyword>
<dbReference type="Gene3D" id="1.10.287.1260">
    <property type="match status" value="1"/>
</dbReference>
<dbReference type="InterPro" id="IPR045276">
    <property type="entry name" value="YbiO_bact"/>
</dbReference>
<reference evidence="11 12" key="1">
    <citation type="submission" date="2023-03" db="EMBL/GenBank/DDBJ databases">
        <title>Novel Species.</title>
        <authorList>
            <person name="Ma S."/>
        </authorList>
    </citation>
    <scope>NUCLEOTIDE SEQUENCE [LARGE SCALE GENOMIC DNA]</scope>
    <source>
        <strain evidence="11 12">B11</strain>
    </source>
</reference>
<dbReference type="InterPro" id="IPR049142">
    <property type="entry name" value="MS_channel_1st"/>
</dbReference>
<accession>A0ABZ2YDR5</accession>
<keyword evidence="5 7" id="KW-1133">Transmembrane helix</keyword>
<dbReference type="PANTHER" id="PTHR30460">
    <property type="entry name" value="MODERATE CONDUCTANCE MECHANOSENSITIVE CHANNEL YBIO"/>
    <property type="match status" value="1"/>
</dbReference>
<evidence type="ECO:0000259" key="10">
    <source>
        <dbReference type="Pfam" id="PF21088"/>
    </source>
</evidence>
<feature type="transmembrane region" description="Helical" evidence="7">
    <location>
        <begin position="55"/>
        <end position="78"/>
    </location>
</feature>
<dbReference type="Gene3D" id="2.30.30.60">
    <property type="match status" value="1"/>
</dbReference>
<dbReference type="PANTHER" id="PTHR30460:SF0">
    <property type="entry name" value="MODERATE CONDUCTANCE MECHANOSENSITIVE CHANNEL YBIO"/>
    <property type="match status" value="1"/>
</dbReference>
<protein>
    <submittedName>
        <fullName evidence="11">Mechanosensitive ion channel family protein</fullName>
    </submittedName>
</protein>
<name>A0ABZ2YDR5_9BACT</name>
<proteinExistence type="inferred from homology"/>
<dbReference type="Pfam" id="PF21082">
    <property type="entry name" value="MS_channel_3rd"/>
    <property type="match status" value="1"/>
</dbReference>
<keyword evidence="4 7" id="KW-0812">Transmembrane</keyword>
<evidence type="ECO:0000256" key="3">
    <source>
        <dbReference type="ARBA" id="ARBA00022475"/>
    </source>
</evidence>
<organism evidence="11 12">
    <name type="scientific">Thermatribacter velox</name>
    <dbReference type="NCBI Taxonomy" id="3039681"/>
    <lineage>
        <taxon>Bacteria</taxon>
        <taxon>Pseudomonadati</taxon>
        <taxon>Atribacterota</taxon>
        <taxon>Atribacteria</taxon>
        <taxon>Atribacterales</taxon>
        <taxon>Thermatribacteraceae</taxon>
        <taxon>Thermatribacter</taxon>
    </lineage>
</organism>